<organism evidence="1">
    <name type="scientific">bioreactor metagenome</name>
    <dbReference type="NCBI Taxonomy" id="1076179"/>
    <lineage>
        <taxon>unclassified sequences</taxon>
        <taxon>metagenomes</taxon>
        <taxon>ecological metagenomes</taxon>
    </lineage>
</organism>
<accession>A0A645FI51</accession>
<dbReference type="InterPro" id="IPR007035">
    <property type="entry name" value="Peptidase_M55"/>
</dbReference>
<dbReference type="InterPro" id="IPR027476">
    <property type="entry name" value="DppA_N"/>
</dbReference>
<dbReference type="GO" id="GO:0004177">
    <property type="term" value="F:aminopeptidase activity"/>
    <property type="evidence" value="ECO:0007669"/>
    <property type="project" value="UniProtKB-KW"/>
</dbReference>
<dbReference type="EMBL" id="VSSQ01060158">
    <property type="protein sequence ID" value="MPN13640.1"/>
    <property type="molecule type" value="Genomic_DNA"/>
</dbReference>
<protein>
    <submittedName>
        <fullName evidence="1">D-aminopeptidase</fullName>
        <ecNumber evidence="1">3.4.11.-</ecNumber>
    </submittedName>
</protein>
<dbReference type="EC" id="3.4.11.-" evidence="1"/>
<gene>
    <name evidence="1" type="primary">dppA_23</name>
    <name evidence="1" type="ORF">SDC9_160963</name>
</gene>
<keyword evidence="1" id="KW-0031">Aminopeptidase</keyword>
<dbReference type="AlphaFoldDB" id="A0A645FI51"/>
<keyword evidence="1" id="KW-0645">Protease</keyword>
<sequence length="213" mass="22709">MNEAHNIDLAKLHPEAKLARGISIEQAIGLRHFDAAMFVGQHARTDLADAVRSHTGSSKSIVGFWINGQPAGELGYCAGLFGECGIPIVFLSGDTAACAEAETLIPGIVTTAVEESVSIWGALCLPPAKTRPLLMAGARKALANASRIKPVQYDLPVTIRVEYAYPMIADAHALIPGTVRINARTVEYTGRTYSEAFRGGVAVLASILYRYDA</sequence>
<comment type="caution">
    <text evidence="1">The sequence shown here is derived from an EMBL/GenBank/DDBJ whole genome shotgun (WGS) entry which is preliminary data.</text>
</comment>
<evidence type="ECO:0000313" key="1">
    <source>
        <dbReference type="EMBL" id="MPN13640.1"/>
    </source>
</evidence>
<dbReference type="InterPro" id="IPR036177">
    <property type="entry name" value="Peptidase_M55_sf"/>
</dbReference>
<dbReference type="Gene3D" id="3.40.50.10780">
    <property type="entry name" value="Dipeptide transport protein"/>
    <property type="match status" value="1"/>
</dbReference>
<name>A0A645FI51_9ZZZZ</name>
<dbReference type="Pfam" id="PF04951">
    <property type="entry name" value="Peptidase_M55"/>
    <property type="match status" value="1"/>
</dbReference>
<proteinExistence type="predicted"/>
<keyword evidence="1" id="KW-0378">Hydrolase</keyword>
<dbReference type="SUPFAM" id="SSF63992">
    <property type="entry name" value="Dipeptide transport protein"/>
    <property type="match status" value="1"/>
</dbReference>
<reference evidence="1" key="1">
    <citation type="submission" date="2019-08" db="EMBL/GenBank/DDBJ databases">
        <authorList>
            <person name="Kucharzyk K."/>
            <person name="Murdoch R.W."/>
            <person name="Higgins S."/>
            <person name="Loffler F."/>
        </authorList>
    </citation>
    <scope>NUCLEOTIDE SEQUENCE</scope>
</reference>